<sequence>GKVSDADRTHLLEHSLMVAYPSLYEGFGLPLLEAMAAHSPIVTTREGSLGEVADNAAYFVDAHDSDSIAHGIIDVLDGDTMRDKLIAAGKSRVKDFSWEQSETMLKEIIRKLTKDT</sequence>
<dbReference type="SUPFAM" id="SSF53756">
    <property type="entry name" value="UDP-Glycosyltransferase/glycogen phosphorylase"/>
    <property type="match status" value="1"/>
</dbReference>
<dbReference type="Pfam" id="PF00534">
    <property type="entry name" value="Glycos_transf_1"/>
    <property type="match status" value="1"/>
</dbReference>
<reference evidence="3" key="1">
    <citation type="journal article" date="2013" name="Environ. Microbiol.">
        <title>Seasonally variable intestinal metagenomes of the red palm weevil (Rhynchophorus ferrugineus).</title>
        <authorList>
            <person name="Jia S."/>
            <person name="Zhang X."/>
            <person name="Zhang G."/>
            <person name="Yin A."/>
            <person name="Zhang S."/>
            <person name="Li F."/>
            <person name="Wang L."/>
            <person name="Zhao D."/>
            <person name="Yun Q."/>
            <person name="Tala"/>
            <person name="Wang J."/>
            <person name="Sun G."/>
            <person name="Baabdullah M."/>
            <person name="Yu X."/>
            <person name="Hu S."/>
            <person name="Al-Mssallem I.S."/>
            <person name="Yu J."/>
        </authorList>
    </citation>
    <scope>NUCLEOTIDE SEQUENCE</scope>
</reference>
<dbReference type="EMBL" id="KF120357">
    <property type="protein sequence ID" value="AIA87630.1"/>
    <property type="molecule type" value="Genomic_DNA"/>
</dbReference>
<feature type="domain" description="Glycosyl transferase family 1" evidence="2">
    <location>
        <begin position="1"/>
        <end position="91"/>
    </location>
</feature>
<dbReference type="PANTHER" id="PTHR46401:SF2">
    <property type="entry name" value="GLYCOSYLTRANSFERASE WBBK-RELATED"/>
    <property type="match status" value="1"/>
</dbReference>
<dbReference type="PANTHER" id="PTHR46401">
    <property type="entry name" value="GLYCOSYLTRANSFERASE WBBK-RELATED"/>
    <property type="match status" value="1"/>
</dbReference>
<protein>
    <submittedName>
        <fullName evidence="3">Glycos_transf_1</fullName>
    </submittedName>
</protein>
<organism evidence="3">
    <name type="scientific">uncultured Thermovibrio sp</name>
    <dbReference type="NCBI Taxonomy" id="522380"/>
    <lineage>
        <taxon>Bacteria</taxon>
        <taxon>Pseudomonadati</taxon>
        <taxon>Aquificota</taxon>
        <taxon>Aquificia</taxon>
        <taxon>Desulfurobacteriales</taxon>
        <taxon>Desulfurobacteriaceae</taxon>
        <taxon>Thermovibrio</taxon>
        <taxon>environmental samples</taxon>
    </lineage>
</organism>
<accession>A0A060C3M1</accession>
<dbReference type="InterPro" id="IPR001296">
    <property type="entry name" value="Glyco_trans_1"/>
</dbReference>
<dbReference type="GO" id="GO:0016757">
    <property type="term" value="F:glycosyltransferase activity"/>
    <property type="evidence" value="ECO:0007669"/>
    <property type="project" value="InterPro"/>
</dbReference>
<dbReference type="AlphaFoldDB" id="A0A060C3M1"/>
<name>A0A060C3M1_9BACT</name>
<keyword evidence="1" id="KW-0808">Transferase</keyword>
<evidence type="ECO:0000313" key="3">
    <source>
        <dbReference type="EMBL" id="AIA87630.1"/>
    </source>
</evidence>
<dbReference type="Gene3D" id="3.40.50.2000">
    <property type="entry name" value="Glycogen Phosphorylase B"/>
    <property type="match status" value="1"/>
</dbReference>
<evidence type="ECO:0000259" key="2">
    <source>
        <dbReference type="Pfam" id="PF00534"/>
    </source>
</evidence>
<dbReference type="GO" id="GO:0009103">
    <property type="term" value="P:lipopolysaccharide biosynthetic process"/>
    <property type="evidence" value="ECO:0007669"/>
    <property type="project" value="TreeGrafter"/>
</dbReference>
<evidence type="ECO:0000256" key="1">
    <source>
        <dbReference type="ARBA" id="ARBA00022679"/>
    </source>
</evidence>
<proteinExistence type="predicted"/>
<feature type="non-terminal residue" evidence="3">
    <location>
        <position position="1"/>
    </location>
</feature>